<dbReference type="Gene3D" id="3.40.50.150">
    <property type="entry name" value="Vaccinia Virus protein VP39"/>
    <property type="match status" value="1"/>
</dbReference>
<dbReference type="KEGG" id="amq:AMETH_1266"/>
<accession>A0A076MKH8</accession>
<evidence type="ECO:0000256" key="5">
    <source>
        <dbReference type="ARBA" id="ARBA00022691"/>
    </source>
</evidence>
<dbReference type="HOGENOM" id="CLU_056160_3_0_11"/>
<dbReference type="PANTHER" id="PTHR43619">
    <property type="entry name" value="S-ADENOSYL-L-METHIONINE-DEPENDENT METHYLTRANSFERASE YKTD-RELATED"/>
    <property type="match status" value="1"/>
</dbReference>
<gene>
    <name evidence="7" type="ORF">AMETH_1266</name>
</gene>
<dbReference type="EMBL" id="CP009110">
    <property type="protein sequence ID" value="AIJ21358.1"/>
    <property type="molecule type" value="Genomic_DNA"/>
</dbReference>
<keyword evidence="5 6" id="KW-0949">S-adenosyl-L-methionine</keyword>
<comment type="similarity">
    <text evidence="2 6">Belongs to the UPF0677 family.</text>
</comment>
<keyword evidence="8" id="KW-1185">Reference proteome</keyword>
<dbReference type="OrthoDB" id="9806164at2"/>
<organism evidence="7 8">
    <name type="scientific">Amycolatopsis methanolica 239</name>
    <dbReference type="NCBI Taxonomy" id="1068978"/>
    <lineage>
        <taxon>Bacteria</taxon>
        <taxon>Bacillati</taxon>
        <taxon>Actinomycetota</taxon>
        <taxon>Actinomycetes</taxon>
        <taxon>Pseudonocardiales</taxon>
        <taxon>Pseudonocardiaceae</taxon>
        <taxon>Amycolatopsis</taxon>
        <taxon>Amycolatopsis methanolica group</taxon>
    </lineage>
</organism>
<evidence type="ECO:0000256" key="3">
    <source>
        <dbReference type="ARBA" id="ARBA00022603"/>
    </source>
</evidence>
<dbReference type="eggNOG" id="COG3315">
    <property type="taxonomic scope" value="Bacteria"/>
</dbReference>
<dbReference type="GO" id="GO:0008168">
    <property type="term" value="F:methyltransferase activity"/>
    <property type="evidence" value="ECO:0007669"/>
    <property type="project" value="UniProtKB-UniRule"/>
</dbReference>
<dbReference type="InterPro" id="IPR029063">
    <property type="entry name" value="SAM-dependent_MTases_sf"/>
</dbReference>
<keyword evidence="3 6" id="KW-0489">Methyltransferase</keyword>
<evidence type="ECO:0000313" key="8">
    <source>
        <dbReference type="Proteomes" id="UP000062973"/>
    </source>
</evidence>
<dbReference type="RefSeq" id="WP_017987219.1">
    <property type="nucleotide sequence ID" value="NZ_AQUL01000001.1"/>
</dbReference>
<dbReference type="InterPro" id="IPR011610">
    <property type="entry name" value="SAM_mthyl_Trfase_ML2640-like"/>
</dbReference>
<dbReference type="Proteomes" id="UP000062973">
    <property type="component" value="Chromosome"/>
</dbReference>
<name>A0A076MKH8_AMYME</name>
<dbReference type="AlphaFoldDB" id="A0A076MKH8"/>
<evidence type="ECO:0000256" key="2">
    <source>
        <dbReference type="ARBA" id="ARBA00008138"/>
    </source>
</evidence>
<sequence length="268" mass="28846">MPASRTALTAAAARAAHLHVDSEPLLFRDTLAERLLGEHATELLGYHLAHGDHPVLAGARVQTTLRSRIAEDRLHASGLRQYVVLGAGLDTFAQRDGRVRTFEVDHPASQSAKRELLAAAGIPEAATHVPLDLAKADLDLTPHGLAPEPAFVSWLGVLMYLDATALDATLTALARLAAGSELVADYLLPSHLRDEAGNTYVEAVGAMTAGRGEPWRTFLDPDEIRALLLKHGFDVVEDLGQHDFLAGRVDSLRPAHLSRVVRAVRSGR</sequence>
<keyword evidence="4 7" id="KW-0808">Transferase</keyword>
<evidence type="ECO:0000256" key="1">
    <source>
        <dbReference type="ARBA" id="ARBA00003907"/>
    </source>
</evidence>
<dbReference type="SUPFAM" id="SSF53335">
    <property type="entry name" value="S-adenosyl-L-methionine-dependent methyltransferases"/>
    <property type="match status" value="1"/>
</dbReference>
<dbReference type="PANTHER" id="PTHR43619:SF2">
    <property type="entry name" value="S-ADENOSYL-L-METHIONINE-DEPENDENT METHYLTRANSFERASES SUPERFAMILY PROTEIN"/>
    <property type="match status" value="1"/>
</dbReference>
<reference evidence="7 8" key="1">
    <citation type="submission" date="2014-07" db="EMBL/GenBank/DDBJ databases">
        <title>Whole Genome Sequence of the Amycolatopsis methanolica 239.</title>
        <authorList>
            <person name="Tang B."/>
        </authorList>
    </citation>
    <scope>NUCLEOTIDE SEQUENCE [LARGE SCALE GENOMIC DNA]</scope>
    <source>
        <strain evidence="7 8">239</strain>
    </source>
</reference>
<protein>
    <recommendedName>
        <fullName evidence="6">S-adenosyl-L-methionine-dependent methyltransferase</fullName>
        <ecNumber evidence="6">2.1.1.-</ecNumber>
    </recommendedName>
</protein>
<dbReference type="EC" id="2.1.1.-" evidence="6"/>
<dbReference type="NCBIfam" id="TIGR00027">
    <property type="entry name" value="mthyl_TIGR00027"/>
    <property type="match status" value="1"/>
</dbReference>
<dbReference type="STRING" id="1068978.AMETH_1266"/>
<evidence type="ECO:0000256" key="4">
    <source>
        <dbReference type="ARBA" id="ARBA00022679"/>
    </source>
</evidence>
<evidence type="ECO:0000313" key="7">
    <source>
        <dbReference type="EMBL" id="AIJ21358.1"/>
    </source>
</evidence>
<proteinExistence type="inferred from homology"/>
<comment type="function">
    <text evidence="1 6">Exhibits S-adenosyl-L-methionine-dependent methyltransferase activity.</text>
</comment>
<dbReference type="InterPro" id="IPR007213">
    <property type="entry name" value="Ppm1/Ppm2/Tcmp"/>
</dbReference>
<dbReference type="PATRIC" id="fig|1068978.7.peg.1334"/>
<dbReference type="Pfam" id="PF04072">
    <property type="entry name" value="LCM"/>
    <property type="match status" value="1"/>
</dbReference>
<evidence type="ECO:0000256" key="6">
    <source>
        <dbReference type="RuleBase" id="RU362030"/>
    </source>
</evidence>
<dbReference type="GO" id="GO:0032259">
    <property type="term" value="P:methylation"/>
    <property type="evidence" value="ECO:0007669"/>
    <property type="project" value="UniProtKB-KW"/>
</dbReference>